<dbReference type="AlphaFoldDB" id="A0A916Y069"/>
<reference evidence="1" key="2">
    <citation type="submission" date="2020-09" db="EMBL/GenBank/DDBJ databases">
        <authorList>
            <person name="Sun Q."/>
            <person name="Zhou Y."/>
        </authorList>
    </citation>
    <scope>NUCLEOTIDE SEQUENCE</scope>
    <source>
        <strain evidence="1">CGMCC 1.15493</strain>
    </source>
</reference>
<dbReference type="RefSeq" id="WP_188851960.1">
    <property type="nucleotide sequence ID" value="NZ_BMJJ01000007.1"/>
</dbReference>
<sequence>MIISLPRLPEDHPDRALECQLSLEPAFQDLVRQAVAAGWTEADVAAAMIDLAHNHLKGILAHWRTQADVYRAEWTDQPNAPEPESDD</sequence>
<organism evidence="1 2">
    <name type="scientific">Aureimonas glaciei</name>
    <dbReference type="NCBI Taxonomy" id="1776957"/>
    <lineage>
        <taxon>Bacteria</taxon>
        <taxon>Pseudomonadati</taxon>
        <taxon>Pseudomonadota</taxon>
        <taxon>Alphaproteobacteria</taxon>
        <taxon>Hyphomicrobiales</taxon>
        <taxon>Aurantimonadaceae</taxon>
        <taxon>Aureimonas</taxon>
    </lineage>
</organism>
<dbReference type="Proteomes" id="UP000613160">
    <property type="component" value="Unassembled WGS sequence"/>
</dbReference>
<proteinExistence type="predicted"/>
<gene>
    <name evidence="1" type="ORF">GCM10011335_29310</name>
</gene>
<name>A0A916Y069_9HYPH</name>
<keyword evidence="2" id="KW-1185">Reference proteome</keyword>
<reference evidence="1" key="1">
    <citation type="journal article" date="2014" name="Int. J. Syst. Evol. Microbiol.">
        <title>Complete genome sequence of Corynebacterium casei LMG S-19264T (=DSM 44701T), isolated from a smear-ripened cheese.</title>
        <authorList>
            <consortium name="US DOE Joint Genome Institute (JGI-PGF)"/>
            <person name="Walter F."/>
            <person name="Albersmeier A."/>
            <person name="Kalinowski J."/>
            <person name="Ruckert C."/>
        </authorList>
    </citation>
    <scope>NUCLEOTIDE SEQUENCE</scope>
    <source>
        <strain evidence="1">CGMCC 1.15493</strain>
    </source>
</reference>
<comment type="caution">
    <text evidence="1">The sequence shown here is derived from an EMBL/GenBank/DDBJ whole genome shotgun (WGS) entry which is preliminary data.</text>
</comment>
<dbReference type="EMBL" id="BMJJ01000007">
    <property type="protein sequence ID" value="GGD24535.1"/>
    <property type="molecule type" value="Genomic_DNA"/>
</dbReference>
<evidence type="ECO:0000313" key="2">
    <source>
        <dbReference type="Proteomes" id="UP000613160"/>
    </source>
</evidence>
<protein>
    <submittedName>
        <fullName evidence="1">Uncharacterized protein</fullName>
    </submittedName>
</protein>
<accession>A0A916Y069</accession>
<evidence type="ECO:0000313" key="1">
    <source>
        <dbReference type="EMBL" id="GGD24535.1"/>
    </source>
</evidence>